<comment type="caution">
    <text evidence="1">The sequence shown here is derived from an EMBL/GenBank/DDBJ whole genome shotgun (WGS) entry which is preliminary data.</text>
</comment>
<evidence type="ECO:0000313" key="2">
    <source>
        <dbReference type="Proteomes" id="UP000184334"/>
    </source>
</evidence>
<feature type="non-terminal residue" evidence="1">
    <location>
        <position position="40"/>
    </location>
</feature>
<gene>
    <name evidence="1" type="ORF">SAMN02745164_02199</name>
</gene>
<organism evidence="1 2">
    <name type="scientific">Marinitoga hydrogenitolerans (strain DSM 16785 / JCM 12826 / AT1271)</name>
    <dbReference type="NCBI Taxonomy" id="1122195"/>
    <lineage>
        <taxon>Bacteria</taxon>
        <taxon>Thermotogati</taxon>
        <taxon>Thermotogota</taxon>
        <taxon>Thermotogae</taxon>
        <taxon>Petrotogales</taxon>
        <taxon>Petrotogaceae</taxon>
        <taxon>Marinitoga</taxon>
    </lineage>
</organism>
<dbReference type="EMBL" id="FQUI01000062">
    <property type="protein sequence ID" value="SHF29980.1"/>
    <property type="molecule type" value="Genomic_DNA"/>
</dbReference>
<dbReference type="Proteomes" id="UP000184334">
    <property type="component" value="Unassembled WGS sequence"/>
</dbReference>
<dbReference type="AlphaFoldDB" id="A0A1M5AI32"/>
<keyword evidence="2" id="KW-1185">Reference proteome</keyword>
<evidence type="ECO:0000313" key="1">
    <source>
        <dbReference type="EMBL" id="SHF29980.1"/>
    </source>
</evidence>
<protein>
    <submittedName>
        <fullName evidence="1">Uncharacterized protein</fullName>
    </submittedName>
</protein>
<sequence length="40" mass="4625">MDIIRKTIESTTFKFNDNNIKITISIGSTIYKEGENIDNF</sequence>
<proteinExistence type="predicted"/>
<reference evidence="1" key="1">
    <citation type="submission" date="2016-11" db="EMBL/GenBank/DDBJ databases">
        <authorList>
            <person name="Varghese N."/>
            <person name="Submissions S."/>
        </authorList>
    </citation>
    <scope>NUCLEOTIDE SEQUENCE [LARGE SCALE GENOMIC DNA]</scope>
    <source>
        <strain evidence="1">DSM 16785</strain>
    </source>
</reference>
<accession>A0A1M5AI32</accession>
<name>A0A1M5AI32_MARH1</name>